<dbReference type="SUPFAM" id="SSF47384">
    <property type="entry name" value="Homodimeric domain of signal transducing histidine kinase"/>
    <property type="match status" value="1"/>
</dbReference>
<dbReference type="CDD" id="cd00082">
    <property type="entry name" value="HisKA"/>
    <property type="match status" value="1"/>
</dbReference>
<keyword evidence="10" id="KW-0902">Two-component regulatory system</keyword>
<dbReference type="Gene3D" id="1.10.287.130">
    <property type="match status" value="1"/>
</dbReference>
<dbReference type="FunFam" id="3.30.565.10:FF:000023">
    <property type="entry name" value="PAS domain-containing sensor histidine kinase"/>
    <property type="match status" value="1"/>
</dbReference>
<dbReference type="EMBL" id="QGGG01000003">
    <property type="protein sequence ID" value="PWJ85342.1"/>
    <property type="molecule type" value="Genomic_DNA"/>
</dbReference>
<evidence type="ECO:0000259" key="14">
    <source>
        <dbReference type="PROSITE" id="PS50109"/>
    </source>
</evidence>
<dbReference type="InterPro" id="IPR005467">
    <property type="entry name" value="His_kinase_dom"/>
</dbReference>
<evidence type="ECO:0000313" key="15">
    <source>
        <dbReference type="EMBL" id="PWJ85342.1"/>
    </source>
</evidence>
<feature type="transmembrane region" description="Helical" evidence="13">
    <location>
        <begin position="39"/>
        <end position="58"/>
    </location>
</feature>
<keyword evidence="8 15" id="KW-0418">Kinase</keyword>
<keyword evidence="4" id="KW-1003">Cell membrane</keyword>
<dbReference type="GO" id="GO:0005524">
    <property type="term" value="F:ATP binding"/>
    <property type="evidence" value="ECO:0007669"/>
    <property type="project" value="UniProtKB-KW"/>
</dbReference>
<evidence type="ECO:0000256" key="9">
    <source>
        <dbReference type="ARBA" id="ARBA00022840"/>
    </source>
</evidence>
<keyword evidence="13" id="KW-0812">Transmembrane</keyword>
<accession>A0A316C6E1</accession>
<feature type="coiled-coil region" evidence="12">
    <location>
        <begin position="312"/>
        <end position="339"/>
    </location>
</feature>
<keyword evidence="11 13" id="KW-0472">Membrane</keyword>
<protein>
    <recommendedName>
        <fullName evidence="3">histidine kinase</fullName>
        <ecNumber evidence="3">2.7.13.3</ecNumber>
    </recommendedName>
</protein>
<keyword evidence="16" id="KW-1185">Reference proteome</keyword>
<evidence type="ECO:0000256" key="4">
    <source>
        <dbReference type="ARBA" id="ARBA00022475"/>
    </source>
</evidence>
<dbReference type="SMART" id="SM00387">
    <property type="entry name" value="HATPase_c"/>
    <property type="match status" value="1"/>
</dbReference>
<dbReference type="InterPro" id="IPR036097">
    <property type="entry name" value="HisK_dim/P_sf"/>
</dbReference>
<feature type="transmembrane region" description="Helical" evidence="13">
    <location>
        <begin position="169"/>
        <end position="186"/>
    </location>
</feature>
<evidence type="ECO:0000256" key="3">
    <source>
        <dbReference type="ARBA" id="ARBA00012438"/>
    </source>
</evidence>
<dbReference type="PRINTS" id="PR00344">
    <property type="entry name" value="BCTRLSENSOR"/>
</dbReference>
<dbReference type="Pfam" id="PF00512">
    <property type="entry name" value="HisKA"/>
    <property type="match status" value="1"/>
</dbReference>
<dbReference type="GO" id="GO:0000155">
    <property type="term" value="F:phosphorelay sensor kinase activity"/>
    <property type="evidence" value="ECO:0007669"/>
    <property type="project" value="InterPro"/>
</dbReference>
<evidence type="ECO:0000256" key="2">
    <source>
        <dbReference type="ARBA" id="ARBA00004236"/>
    </source>
</evidence>
<dbReference type="GO" id="GO:0005886">
    <property type="term" value="C:plasma membrane"/>
    <property type="evidence" value="ECO:0007669"/>
    <property type="project" value="UniProtKB-SubCell"/>
</dbReference>
<dbReference type="InterPro" id="IPR003594">
    <property type="entry name" value="HATPase_dom"/>
</dbReference>
<keyword evidence="13" id="KW-1133">Transmembrane helix</keyword>
<evidence type="ECO:0000256" key="1">
    <source>
        <dbReference type="ARBA" id="ARBA00000085"/>
    </source>
</evidence>
<comment type="subcellular location">
    <subcellularLocation>
        <location evidence="2">Cell membrane</location>
    </subcellularLocation>
</comment>
<comment type="catalytic activity">
    <reaction evidence="1">
        <text>ATP + protein L-histidine = ADP + protein N-phospho-L-histidine.</text>
        <dbReference type="EC" id="2.7.13.3"/>
    </reaction>
</comment>
<evidence type="ECO:0000313" key="16">
    <source>
        <dbReference type="Proteomes" id="UP000245396"/>
    </source>
</evidence>
<dbReference type="InterPro" id="IPR000014">
    <property type="entry name" value="PAS"/>
</dbReference>
<keyword evidence="12" id="KW-0175">Coiled coil</keyword>
<evidence type="ECO:0000256" key="7">
    <source>
        <dbReference type="ARBA" id="ARBA00022741"/>
    </source>
</evidence>
<dbReference type="PROSITE" id="PS50109">
    <property type="entry name" value="HIS_KIN"/>
    <property type="match status" value="1"/>
</dbReference>
<dbReference type="Gene3D" id="3.30.565.10">
    <property type="entry name" value="Histidine kinase-like ATPase, C-terminal domain"/>
    <property type="match status" value="1"/>
</dbReference>
<keyword evidence="9" id="KW-0067">ATP-binding</keyword>
<dbReference type="SMART" id="SM00388">
    <property type="entry name" value="HisKA"/>
    <property type="match status" value="1"/>
</dbReference>
<feature type="transmembrane region" description="Helical" evidence="13">
    <location>
        <begin position="93"/>
        <end position="110"/>
    </location>
</feature>
<evidence type="ECO:0000256" key="5">
    <source>
        <dbReference type="ARBA" id="ARBA00022553"/>
    </source>
</evidence>
<dbReference type="RefSeq" id="WP_109612079.1">
    <property type="nucleotide sequence ID" value="NZ_QGGG01000003.1"/>
</dbReference>
<dbReference type="AlphaFoldDB" id="A0A316C6E1"/>
<comment type="caution">
    <text evidence="15">The sequence shown here is derived from an EMBL/GenBank/DDBJ whole genome shotgun (WGS) entry which is preliminary data.</text>
</comment>
<dbReference type="Pfam" id="PF02518">
    <property type="entry name" value="HATPase_c"/>
    <property type="match status" value="1"/>
</dbReference>
<organism evidence="15 16">
    <name type="scientific">Pseudaminobacter salicylatoxidans</name>
    <dbReference type="NCBI Taxonomy" id="93369"/>
    <lineage>
        <taxon>Bacteria</taxon>
        <taxon>Pseudomonadati</taxon>
        <taxon>Pseudomonadota</taxon>
        <taxon>Alphaproteobacteria</taxon>
        <taxon>Hyphomicrobiales</taxon>
        <taxon>Phyllobacteriaceae</taxon>
        <taxon>Pseudaminobacter</taxon>
    </lineage>
</organism>
<name>A0A316C6E1_PSESE</name>
<keyword evidence="6" id="KW-0808">Transferase</keyword>
<dbReference type="InterPro" id="IPR004358">
    <property type="entry name" value="Sig_transdc_His_kin-like_C"/>
</dbReference>
<dbReference type="PANTHER" id="PTHR43711">
    <property type="entry name" value="TWO-COMPONENT HISTIDINE KINASE"/>
    <property type="match status" value="1"/>
</dbReference>
<gene>
    <name evidence="15" type="ORF">C7441_103198</name>
</gene>
<dbReference type="InterPro" id="IPR036890">
    <property type="entry name" value="HATPase_C_sf"/>
</dbReference>
<dbReference type="CDD" id="cd00130">
    <property type="entry name" value="PAS"/>
    <property type="match status" value="1"/>
</dbReference>
<keyword evidence="7" id="KW-0547">Nucleotide-binding</keyword>
<dbReference type="CDD" id="cd16922">
    <property type="entry name" value="HATPase_EvgS-ArcB-TorS-like"/>
    <property type="match status" value="1"/>
</dbReference>
<dbReference type="Proteomes" id="UP000245396">
    <property type="component" value="Unassembled WGS sequence"/>
</dbReference>
<dbReference type="InterPro" id="IPR050736">
    <property type="entry name" value="Sensor_HK_Regulatory"/>
</dbReference>
<dbReference type="STRING" id="1192868.GCA_000304395_02585"/>
<dbReference type="PANTHER" id="PTHR43711:SF1">
    <property type="entry name" value="HISTIDINE KINASE 1"/>
    <property type="match status" value="1"/>
</dbReference>
<evidence type="ECO:0000256" key="8">
    <source>
        <dbReference type="ARBA" id="ARBA00022777"/>
    </source>
</evidence>
<sequence>MSSFVTRSSEVFGAIDAVCDRLVHPSVQDNAARAAQRRLLGTLLVAPFFAAAAIGLFMPASLGVTATVTAICATCGVAWLGALLLAASGREEIAGPAMLGFGAVLLTAVLAAAGGLTSPMTVMLLALPIEAWWQKRMPRAALWAGIAALAVLPLQALLGSTLFGNAAPAAGWHWIVPLAYLLTLLPRMHGLSDATREDEEPASRERLEDMLDGVIIHMTPSGDVTDVSAQARTTMRLQPELLLGAGLFDRVHISDRVAYLCALADLRGGMRHRKVEARLRLPRIDETSPADNYCPFSVEFMRGENGADFVALVRENEAVARLRADLAEADDAARELELAKGRFLAAVSHELRTPLNAIIGFSDMLLHETFGGFQNPRQKEYVTLVRDSGHHLLAVVNSILDVSRIEAGTYSTNPESFRFADAVEMCRSMMNLQAEAKDVSLTTQIAPESGEILADRRAVQQMLINLVSNAIKFTPNGGSVSVGAKRLGSRLHFWVSDTGIGIADDDLCRLGRPFTQVQNEYTRQFEGTGLGLSLVKGLVTLHEGTMSIESAVGEGTTVTISLPVAGPSMPADPRAERGALVSLHANGETIEVGHGSFRKAG</sequence>
<keyword evidence="5" id="KW-0597">Phosphoprotein</keyword>
<dbReference type="InterPro" id="IPR003661">
    <property type="entry name" value="HisK_dim/P_dom"/>
</dbReference>
<dbReference type="EC" id="2.7.13.3" evidence="3"/>
<evidence type="ECO:0000256" key="11">
    <source>
        <dbReference type="ARBA" id="ARBA00023136"/>
    </source>
</evidence>
<evidence type="ECO:0000256" key="13">
    <source>
        <dbReference type="SAM" id="Phobius"/>
    </source>
</evidence>
<dbReference type="OrthoDB" id="9813151at2"/>
<proteinExistence type="predicted"/>
<evidence type="ECO:0000256" key="12">
    <source>
        <dbReference type="SAM" id="Coils"/>
    </source>
</evidence>
<feature type="transmembrane region" description="Helical" evidence="13">
    <location>
        <begin position="140"/>
        <end position="163"/>
    </location>
</feature>
<dbReference type="SUPFAM" id="SSF55874">
    <property type="entry name" value="ATPase domain of HSP90 chaperone/DNA topoisomerase II/histidine kinase"/>
    <property type="match status" value="1"/>
</dbReference>
<evidence type="ECO:0000256" key="10">
    <source>
        <dbReference type="ARBA" id="ARBA00023012"/>
    </source>
</evidence>
<feature type="transmembrane region" description="Helical" evidence="13">
    <location>
        <begin position="64"/>
        <end position="86"/>
    </location>
</feature>
<reference evidence="15 16" key="1">
    <citation type="submission" date="2018-05" db="EMBL/GenBank/DDBJ databases">
        <title>Genomic Encyclopedia of Type Strains, Phase IV (KMG-IV): sequencing the most valuable type-strain genomes for metagenomic binning, comparative biology and taxonomic classification.</title>
        <authorList>
            <person name="Goeker M."/>
        </authorList>
    </citation>
    <scope>NUCLEOTIDE SEQUENCE [LARGE SCALE GENOMIC DNA]</scope>
    <source>
        <strain evidence="15 16">DSM 6986</strain>
    </source>
</reference>
<feature type="domain" description="Histidine kinase" evidence="14">
    <location>
        <begin position="346"/>
        <end position="566"/>
    </location>
</feature>
<evidence type="ECO:0000256" key="6">
    <source>
        <dbReference type="ARBA" id="ARBA00022679"/>
    </source>
</evidence>